<accession>A0A484B5D4</accession>
<feature type="repeat" description="WD" evidence="3">
    <location>
        <begin position="48"/>
        <end position="89"/>
    </location>
</feature>
<dbReference type="InterPro" id="IPR001680">
    <property type="entry name" value="WD40_rpt"/>
</dbReference>
<dbReference type="Gene3D" id="2.130.10.10">
    <property type="entry name" value="YVTN repeat-like/Quinoprotein amine dehydrogenase"/>
    <property type="match status" value="3"/>
</dbReference>
<reference evidence="5 6" key="1">
    <citation type="journal article" date="2019" name="J. Hered.">
        <title>An Improved Genome Assembly for Drosophila navojoa, the Basal Species in the mojavensis Cluster.</title>
        <authorList>
            <person name="Vanderlinde T."/>
            <person name="Dupim E.G."/>
            <person name="Nazario-Yepiz N.O."/>
            <person name="Carvalho A.B."/>
        </authorList>
    </citation>
    <scope>NUCLEOTIDE SEQUENCE [LARGE SCALE GENOMIC DNA]</scope>
    <source>
        <strain evidence="5">Navoj_Jal97</strain>
        <tissue evidence="5">Whole organism</tissue>
    </source>
</reference>
<dbReference type="AlphaFoldDB" id="A0A484B5D4"/>
<dbReference type="EMBL" id="LSRL02000127">
    <property type="protein sequence ID" value="TDG43908.1"/>
    <property type="molecule type" value="Genomic_DNA"/>
</dbReference>
<dbReference type="GO" id="GO:0045944">
    <property type="term" value="P:positive regulation of transcription by RNA polymerase II"/>
    <property type="evidence" value="ECO:0007669"/>
    <property type="project" value="TreeGrafter"/>
</dbReference>
<evidence type="ECO:0000256" key="4">
    <source>
        <dbReference type="SAM" id="MobiDB-lite"/>
    </source>
</evidence>
<proteinExistence type="predicted"/>
<dbReference type="InterPro" id="IPR045151">
    <property type="entry name" value="DCAF8"/>
</dbReference>
<keyword evidence="6" id="KW-1185">Reference proteome</keyword>
<dbReference type="GO" id="GO:0005737">
    <property type="term" value="C:cytoplasm"/>
    <property type="evidence" value="ECO:0007669"/>
    <property type="project" value="TreeGrafter"/>
</dbReference>
<evidence type="ECO:0000256" key="3">
    <source>
        <dbReference type="PROSITE-ProRule" id="PRU00221"/>
    </source>
</evidence>
<sequence>MTARRERRSVNECIYNFPYYGHRAQSNLQASCKNSLDFVQRLSLMKTLNVHSGCVNTVNWNESGTLFVSGSDDNYLVVTEAKRGRVVARTKTQHKRHIFSARFMPFSNDQAIVSCSGEGIVQHTEFLAPYGPGRTAEEVNIGESGRQAGFFDCHAFGSTYDVLPIPDTPRVFLSCGEDGTVRCIDLRVSSRCAESVCDKHIYITAPCAITAMDVAPISHYKLVIGCSDSIVRLYDRRMLSAGSDRDRITWPLKAYPIPMKYTRRHYRPTCVKYSADESELLVSYSMEQIYLFDLNHPGYNDADLLRSGCYTPKLRRDNDPEPQMPRLRFRGDWSDTGPNSMANIDQDPNRLNVGQARPPLVPSVLRRLSDEIIRMLNSQTNQIHAINPASRSSSSSSRSHHMSWQDAVLRTLDNQSESATSRTNSLRLVAANEITQAAMAANNNASAIDAVEKRDAVMEAAEEGKERQLNKFDYIKMSFSGHRNSRTMVKGACFWGDDYIMSGSDCGHIFIWQRHTGKVVKTLLADHRVVNRVQPHPTLPYLLSSGIDYNVKMWAPIGAISTFDEAETTALIKSNEIMLVETRDTITVPAQVMIRILAGLRQYHRIRHASSTRGLGVDSRRSRNETLRAIEASAVVAAEDSQGDSNAQRIAANNNTNEDANVADEDADNNEGNDNENVNDASNTNEDTSISIISASNSSNSSVNNSNTN</sequence>
<evidence type="ECO:0000256" key="2">
    <source>
        <dbReference type="ARBA" id="ARBA00022737"/>
    </source>
</evidence>
<evidence type="ECO:0008006" key="7">
    <source>
        <dbReference type="Google" id="ProtNLM"/>
    </source>
</evidence>
<dbReference type="InterPro" id="IPR015943">
    <property type="entry name" value="WD40/YVTN_repeat-like_dom_sf"/>
</dbReference>
<dbReference type="PANTHER" id="PTHR15574:SF39">
    <property type="entry name" value="DDB1- AND CUL4-ASSOCIATED FACTOR 6"/>
    <property type="match status" value="1"/>
</dbReference>
<dbReference type="PROSITE" id="PS50082">
    <property type="entry name" value="WD_REPEATS_2"/>
    <property type="match status" value="1"/>
</dbReference>
<dbReference type="GO" id="GO:0080008">
    <property type="term" value="C:Cul4-RING E3 ubiquitin ligase complex"/>
    <property type="evidence" value="ECO:0007669"/>
    <property type="project" value="TreeGrafter"/>
</dbReference>
<feature type="compositionally biased region" description="Acidic residues" evidence="4">
    <location>
        <begin position="661"/>
        <end position="674"/>
    </location>
</feature>
<dbReference type="Proteomes" id="UP000295192">
    <property type="component" value="Unassembled WGS sequence"/>
</dbReference>
<feature type="region of interest" description="Disordered" evidence="4">
    <location>
        <begin position="383"/>
        <end position="403"/>
    </location>
</feature>
<feature type="region of interest" description="Disordered" evidence="4">
    <location>
        <begin position="651"/>
        <end position="685"/>
    </location>
</feature>
<dbReference type="Pfam" id="PF00400">
    <property type="entry name" value="WD40"/>
    <property type="match status" value="2"/>
</dbReference>
<keyword evidence="2" id="KW-0677">Repeat</keyword>
<protein>
    <recommendedName>
        <fullName evidence="7">DDB1- and CUL4-associated factor 6-like</fullName>
    </recommendedName>
</protein>
<dbReference type="SUPFAM" id="SSF50978">
    <property type="entry name" value="WD40 repeat-like"/>
    <property type="match status" value="1"/>
</dbReference>
<dbReference type="InterPro" id="IPR036322">
    <property type="entry name" value="WD40_repeat_dom_sf"/>
</dbReference>
<organism evidence="5 6">
    <name type="scientific">Drosophila navojoa</name>
    <name type="common">Fruit fly</name>
    <dbReference type="NCBI Taxonomy" id="7232"/>
    <lineage>
        <taxon>Eukaryota</taxon>
        <taxon>Metazoa</taxon>
        <taxon>Ecdysozoa</taxon>
        <taxon>Arthropoda</taxon>
        <taxon>Hexapoda</taxon>
        <taxon>Insecta</taxon>
        <taxon>Pterygota</taxon>
        <taxon>Neoptera</taxon>
        <taxon>Endopterygota</taxon>
        <taxon>Diptera</taxon>
        <taxon>Brachycera</taxon>
        <taxon>Muscomorpha</taxon>
        <taxon>Ephydroidea</taxon>
        <taxon>Drosophilidae</taxon>
        <taxon>Drosophila</taxon>
    </lineage>
</organism>
<feature type="compositionally biased region" description="Low complexity" evidence="4">
    <location>
        <begin position="651"/>
        <end position="660"/>
    </location>
</feature>
<evidence type="ECO:0000256" key="1">
    <source>
        <dbReference type="ARBA" id="ARBA00022574"/>
    </source>
</evidence>
<gene>
    <name evidence="5" type="ORF">AWZ03_009673</name>
</gene>
<dbReference type="OMA" id="MEQLYLF"/>
<evidence type="ECO:0000313" key="6">
    <source>
        <dbReference type="Proteomes" id="UP000295192"/>
    </source>
</evidence>
<dbReference type="OrthoDB" id="4869960at2759"/>
<comment type="caution">
    <text evidence="5">The sequence shown here is derived from an EMBL/GenBank/DDBJ whole genome shotgun (WGS) entry which is preliminary data.</text>
</comment>
<dbReference type="KEGG" id="dnv:108656531"/>
<evidence type="ECO:0000313" key="5">
    <source>
        <dbReference type="EMBL" id="TDG43908.1"/>
    </source>
</evidence>
<dbReference type="SMART" id="SM00320">
    <property type="entry name" value="WD40"/>
    <property type="match status" value="7"/>
</dbReference>
<name>A0A484B5D4_DRONA</name>
<keyword evidence="1 3" id="KW-0853">WD repeat</keyword>
<feature type="region of interest" description="Disordered" evidence="4">
    <location>
        <begin position="314"/>
        <end position="338"/>
    </location>
</feature>
<dbReference type="PANTHER" id="PTHR15574">
    <property type="entry name" value="WD REPEAT DOMAIN-CONTAINING FAMILY"/>
    <property type="match status" value="1"/>
</dbReference>
<dbReference type="STRING" id="7232.A0A484B5D4"/>